<keyword evidence="4" id="KW-1185">Reference proteome</keyword>
<comment type="caution">
    <text evidence="3">The sequence shown here is derived from an EMBL/GenBank/DDBJ whole genome shotgun (WGS) entry which is preliminary data.</text>
</comment>
<evidence type="ECO:0000256" key="2">
    <source>
        <dbReference type="SAM" id="SignalP"/>
    </source>
</evidence>
<dbReference type="STRING" id="27349.A0A0L6UMP2"/>
<organism evidence="3 4">
    <name type="scientific">Puccinia sorghi</name>
    <dbReference type="NCBI Taxonomy" id="27349"/>
    <lineage>
        <taxon>Eukaryota</taxon>
        <taxon>Fungi</taxon>
        <taxon>Dikarya</taxon>
        <taxon>Basidiomycota</taxon>
        <taxon>Pucciniomycotina</taxon>
        <taxon>Pucciniomycetes</taxon>
        <taxon>Pucciniales</taxon>
        <taxon>Pucciniaceae</taxon>
        <taxon>Puccinia</taxon>
    </lineage>
</organism>
<feature type="region of interest" description="Disordered" evidence="1">
    <location>
        <begin position="67"/>
        <end position="104"/>
    </location>
</feature>
<sequence length="695" mass="76983">MIRLATPRPSLFPSLLLAIYCLIFLTDRHLADDNMTVFSTASSFESSSYQQNSSTYSTTTGYDPAFGNPITSTQASKNNNWCGKPRDASLRPNSDGSPALSSRPLLNLQCTPKLNPYVEVDDPSIGGIIVDAGLTYYPVEGAIEISDKVKELQIVIINTNTSQAITAGIVAVNTLGNQFQFPLTSMGKPNSESYQILCQAYSGDDYLTEQKVSFKYLPALAQKGIGESEYCKPSFRLDYGNTYSASELTELINMLKELNVNTVQLILGPQSPASSSQLEGFLRDLGTAGMWVQYDMRNVYWNKELVNSYIDIARRHSNVLLYHTAMEPDGKSMEVGGVREISQTVQQNDPYHPVSLTLTCQDYQFSNYTSGNDIILTSESGTGLAFLNKKKKASQIRNWSKLLHSHHAPLTLAISEFKSTTVIASCKNRLGSRFIPLKSAFYFLSSCKGSFLDLVNQIRIFRDRRHALGRDRTMQIWGVPPASGPPNGNIVPTGEQFLLMCTIYVIEGAVGLMTWNDQLNFSPDVSSHKLATFPFSEIIVSIPDRAFGLLFEWMCLQLKMAIQTIGAALPQISRYLDRPQSFMPLPSVKTYPSDSFIANIWLNTADQTILVMVANLASKTAAWEVRPPPFIFNSSDPQLQASCLYISHNSHPPQILQSKDRFSLKGSLNPYGFGAWIIHAKSSGDNSTQILPPTQ</sequence>
<feature type="signal peptide" evidence="2">
    <location>
        <begin position="1"/>
        <end position="31"/>
    </location>
</feature>
<dbReference type="AlphaFoldDB" id="A0A0L6UMP2"/>
<accession>A0A0L6UMP2</accession>
<dbReference type="Gene3D" id="3.20.20.80">
    <property type="entry name" value="Glycosidases"/>
    <property type="match status" value="1"/>
</dbReference>
<name>A0A0L6UMP2_9BASI</name>
<gene>
    <name evidence="3" type="ORF">VP01_476g2</name>
</gene>
<feature type="compositionally biased region" description="Polar residues" evidence="1">
    <location>
        <begin position="69"/>
        <end position="81"/>
    </location>
</feature>
<dbReference type="SUPFAM" id="SSF51445">
    <property type="entry name" value="(Trans)glycosidases"/>
    <property type="match status" value="1"/>
</dbReference>
<dbReference type="VEuPathDB" id="FungiDB:VP01_476g2"/>
<proteinExistence type="predicted"/>
<evidence type="ECO:0000313" key="4">
    <source>
        <dbReference type="Proteomes" id="UP000037035"/>
    </source>
</evidence>
<evidence type="ECO:0000256" key="1">
    <source>
        <dbReference type="SAM" id="MobiDB-lite"/>
    </source>
</evidence>
<protein>
    <recommendedName>
        <fullName evidence="5">Alpha-galactosidase</fullName>
    </recommendedName>
</protein>
<dbReference type="EMBL" id="LAVV01009911">
    <property type="protein sequence ID" value="KNZ49803.1"/>
    <property type="molecule type" value="Genomic_DNA"/>
</dbReference>
<dbReference type="Proteomes" id="UP000037035">
    <property type="component" value="Unassembled WGS sequence"/>
</dbReference>
<evidence type="ECO:0008006" key="5">
    <source>
        <dbReference type="Google" id="ProtNLM"/>
    </source>
</evidence>
<feature type="chain" id="PRO_5005567937" description="Alpha-galactosidase" evidence="2">
    <location>
        <begin position="32"/>
        <end position="695"/>
    </location>
</feature>
<evidence type="ECO:0000313" key="3">
    <source>
        <dbReference type="EMBL" id="KNZ49803.1"/>
    </source>
</evidence>
<keyword evidence="2" id="KW-0732">Signal</keyword>
<dbReference type="OrthoDB" id="2338662at2759"/>
<feature type="compositionally biased region" description="Polar residues" evidence="1">
    <location>
        <begin position="91"/>
        <end position="100"/>
    </location>
</feature>
<dbReference type="InterPro" id="IPR017853">
    <property type="entry name" value="GH"/>
</dbReference>
<reference evidence="3 4" key="1">
    <citation type="submission" date="2015-08" db="EMBL/GenBank/DDBJ databases">
        <title>Next Generation Sequencing and Analysis of the Genome of Puccinia sorghi L Schw, the Causal Agent of Maize Common Rust.</title>
        <authorList>
            <person name="Rochi L."/>
            <person name="Burguener G."/>
            <person name="Darino M."/>
            <person name="Turjanski A."/>
            <person name="Kreff E."/>
            <person name="Dieguez M.J."/>
            <person name="Sacco F."/>
        </authorList>
    </citation>
    <scope>NUCLEOTIDE SEQUENCE [LARGE SCALE GENOMIC DNA]</scope>
    <source>
        <strain evidence="3 4">RO10H11247</strain>
    </source>
</reference>